<sequence length="230" mass="25297">MFADNASAHEATDSSPFEMNTGRTPRLPHESTTMTKAVGPDANRSVISNHMERAKDILDRYWTRVKGQYDKSWRDVSLRPGSHVLVQLTDLERAKFLIRKLAPRWSAPALVKDVLTNQVTYTVEMADGSARTVHISRLLPLQQDLWGEAFPEGKAAVELARHSTRRVEEDEPMMMKVALILPQEPTAQAKPQLATPGTAAETGMTPRRGLAQGCRPGSTGAQMSTPSPAA</sequence>
<dbReference type="Proteomes" id="UP000019763">
    <property type="component" value="Unassembled WGS sequence"/>
</dbReference>
<evidence type="ECO:0000313" key="2">
    <source>
        <dbReference type="EMBL" id="EZG42807.1"/>
    </source>
</evidence>
<dbReference type="VEuPathDB" id="CryptoDB:GNI_222470"/>
<dbReference type="EMBL" id="AFNH02001763">
    <property type="protein sequence ID" value="EZG42807.1"/>
    <property type="molecule type" value="Genomic_DNA"/>
</dbReference>
<feature type="compositionally biased region" description="Polar residues" evidence="1">
    <location>
        <begin position="219"/>
        <end position="230"/>
    </location>
</feature>
<feature type="compositionally biased region" description="Polar residues" evidence="1">
    <location>
        <begin position="13"/>
        <end position="23"/>
    </location>
</feature>
<comment type="caution">
    <text evidence="2">The sequence shown here is derived from an EMBL/GenBank/DDBJ whole genome shotgun (WGS) entry which is preliminary data.</text>
</comment>
<protein>
    <submittedName>
        <fullName evidence="2">Uncharacterized protein</fullName>
    </submittedName>
</protein>
<dbReference type="GeneID" id="22916628"/>
<gene>
    <name evidence="2" type="ORF">GNI_222470</name>
</gene>
<keyword evidence="3" id="KW-1185">Reference proteome</keyword>
<proteinExistence type="predicted"/>
<dbReference type="AlphaFoldDB" id="A0A023AW17"/>
<reference evidence="2" key="1">
    <citation type="submission" date="2013-12" db="EMBL/GenBank/DDBJ databases">
        <authorList>
            <person name="Omoto C.K."/>
            <person name="Sibley D."/>
            <person name="Venepally P."/>
            <person name="Hadjithomas M."/>
            <person name="Karamycheva S."/>
            <person name="Brunk B."/>
            <person name="Roos D."/>
            <person name="Caler E."/>
            <person name="Lorenzi H."/>
        </authorList>
    </citation>
    <scope>NUCLEOTIDE SEQUENCE</scope>
</reference>
<organism evidence="2 3">
    <name type="scientific">Gregarina niphandrodes</name>
    <name type="common">Septate eugregarine</name>
    <dbReference type="NCBI Taxonomy" id="110365"/>
    <lineage>
        <taxon>Eukaryota</taxon>
        <taxon>Sar</taxon>
        <taxon>Alveolata</taxon>
        <taxon>Apicomplexa</taxon>
        <taxon>Conoidasida</taxon>
        <taxon>Gregarinasina</taxon>
        <taxon>Eugregarinorida</taxon>
        <taxon>Gregarinidae</taxon>
        <taxon>Gregarina</taxon>
    </lineage>
</organism>
<dbReference type="RefSeq" id="XP_011133914.1">
    <property type="nucleotide sequence ID" value="XM_011135612.1"/>
</dbReference>
<evidence type="ECO:0000256" key="1">
    <source>
        <dbReference type="SAM" id="MobiDB-lite"/>
    </source>
</evidence>
<feature type="region of interest" description="Disordered" evidence="1">
    <location>
        <begin position="1"/>
        <end position="37"/>
    </location>
</feature>
<feature type="region of interest" description="Disordered" evidence="1">
    <location>
        <begin position="186"/>
        <end position="230"/>
    </location>
</feature>
<name>A0A023AW17_GRENI</name>
<dbReference type="OrthoDB" id="6819429at2759"/>
<evidence type="ECO:0000313" key="3">
    <source>
        <dbReference type="Proteomes" id="UP000019763"/>
    </source>
</evidence>
<accession>A0A023AW17</accession>